<proteinExistence type="predicted"/>
<name>A0A916SB34_9BACI</name>
<gene>
    <name evidence="1" type="ORF">GCM10008025_37430</name>
</gene>
<dbReference type="AlphaFoldDB" id="A0A916SB34"/>
<comment type="caution">
    <text evidence="1">The sequence shown here is derived from an EMBL/GenBank/DDBJ whole genome shotgun (WGS) entry which is preliminary data.</text>
</comment>
<dbReference type="Proteomes" id="UP000613512">
    <property type="component" value="Unassembled WGS sequence"/>
</dbReference>
<reference evidence="1" key="1">
    <citation type="journal article" date="2014" name="Int. J. Syst. Evol. Microbiol.">
        <title>Complete genome sequence of Corynebacterium casei LMG S-19264T (=DSM 44701T), isolated from a smear-ripened cheese.</title>
        <authorList>
            <consortium name="US DOE Joint Genome Institute (JGI-PGF)"/>
            <person name="Walter F."/>
            <person name="Albersmeier A."/>
            <person name="Kalinowski J."/>
            <person name="Ruckert C."/>
        </authorList>
    </citation>
    <scope>NUCLEOTIDE SEQUENCE</scope>
    <source>
        <strain evidence="1">CGMCC 1.12408</strain>
    </source>
</reference>
<evidence type="ECO:0000313" key="2">
    <source>
        <dbReference type="Proteomes" id="UP000613512"/>
    </source>
</evidence>
<protein>
    <submittedName>
        <fullName evidence="1">Uncharacterized protein</fullName>
    </submittedName>
</protein>
<organism evidence="1 2">
    <name type="scientific">Ornithinibacillus halotolerans</name>
    <dbReference type="NCBI Taxonomy" id="1274357"/>
    <lineage>
        <taxon>Bacteria</taxon>
        <taxon>Bacillati</taxon>
        <taxon>Bacillota</taxon>
        <taxon>Bacilli</taxon>
        <taxon>Bacillales</taxon>
        <taxon>Bacillaceae</taxon>
        <taxon>Ornithinibacillus</taxon>
    </lineage>
</organism>
<dbReference type="EMBL" id="BMEY01000029">
    <property type="protein sequence ID" value="GGA91421.1"/>
    <property type="molecule type" value="Genomic_DNA"/>
</dbReference>
<accession>A0A916SB34</accession>
<keyword evidence="2" id="KW-1185">Reference proteome</keyword>
<sequence length="64" mass="7902">MYKYKVYEKNHLFTKEYWGGYVRHNRIHRKVLNQDGKLVKDEFVTENHAIMMYEPLLEEPKTNK</sequence>
<evidence type="ECO:0000313" key="1">
    <source>
        <dbReference type="EMBL" id="GGA91421.1"/>
    </source>
</evidence>
<reference evidence="1" key="2">
    <citation type="submission" date="2020-09" db="EMBL/GenBank/DDBJ databases">
        <authorList>
            <person name="Sun Q."/>
            <person name="Zhou Y."/>
        </authorList>
    </citation>
    <scope>NUCLEOTIDE SEQUENCE</scope>
    <source>
        <strain evidence="1">CGMCC 1.12408</strain>
    </source>
</reference>